<proteinExistence type="predicted"/>
<name>A0A835CJ62_9FABA</name>
<evidence type="ECO:0000313" key="2">
    <source>
        <dbReference type="Proteomes" id="UP000634136"/>
    </source>
</evidence>
<comment type="caution">
    <text evidence="1">The sequence shown here is derived from an EMBL/GenBank/DDBJ whole genome shotgun (WGS) entry which is preliminary data.</text>
</comment>
<organism evidence="1 2">
    <name type="scientific">Senna tora</name>
    <dbReference type="NCBI Taxonomy" id="362788"/>
    <lineage>
        <taxon>Eukaryota</taxon>
        <taxon>Viridiplantae</taxon>
        <taxon>Streptophyta</taxon>
        <taxon>Embryophyta</taxon>
        <taxon>Tracheophyta</taxon>
        <taxon>Spermatophyta</taxon>
        <taxon>Magnoliopsida</taxon>
        <taxon>eudicotyledons</taxon>
        <taxon>Gunneridae</taxon>
        <taxon>Pentapetalae</taxon>
        <taxon>rosids</taxon>
        <taxon>fabids</taxon>
        <taxon>Fabales</taxon>
        <taxon>Fabaceae</taxon>
        <taxon>Caesalpinioideae</taxon>
        <taxon>Cassia clade</taxon>
        <taxon>Senna</taxon>
    </lineage>
</organism>
<keyword evidence="2" id="KW-1185">Reference proteome</keyword>
<dbReference type="AlphaFoldDB" id="A0A835CJ62"/>
<dbReference type="EMBL" id="JAAIUW010000002">
    <property type="protein sequence ID" value="KAF7841950.1"/>
    <property type="molecule type" value="Genomic_DNA"/>
</dbReference>
<reference evidence="1" key="1">
    <citation type="submission" date="2020-09" db="EMBL/GenBank/DDBJ databases">
        <title>Genome-Enabled Discovery of Anthraquinone Biosynthesis in Senna tora.</title>
        <authorList>
            <person name="Kang S.-H."/>
            <person name="Pandey R.P."/>
            <person name="Lee C.-M."/>
            <person name="Sim J.-S."/>
            <person name="Jeong J.-T."/>
            <person name="Choi B.-S."/>
            <person name="Jung M."/>
            <person name="Ginzburg D."/>
            <person name="Zhao K."/>
            <person name="Won S.Y."/>
            <person name="Oh T.-J."/>
            <person name="Yu Y."/>
            <person name="Kim N.-H."/>
            <person name="Lee O.R."/>
            <person name="Lee T.-H."/>
            <person name="Bashyal P."/>
            <person name="Kim T.-S."/>
            <person name="Lee W.-H."/>
            <person name="Kawkins C."/>
            <person name="Kim C.-K."/>
            <person name="Kim J.S."/>
            <person name="Ahn B.O."/>
            <person name="Rhee S.Y."/>
            <person name="Sohng J.K."/>
        </authorList>
    </citation>
    <scope>NUCLEOTIDE SEQUENCE</scope>
    <source>
        <tissue evidence="1">Leaf</tissue>
    </source>
</reference>
<dbReference type="Proteomes" id="UP000634136">
    <property type="component" value="Unassembled WGS sequence"/>
</dbReference>
<evidence type="ECO:0000313" key="1">
    <source>
        <dbReference type="EMBL" id="KAF7841950.1"/>
    </source>
</evidence>
<gene>
    <name evidence="1" type="ORF">G2W53_004248</name>
</gene>
<accession>A0A835CJ62</accession>
<protein>
    <submittedName>
        <fullName evidence="1">Uncharacterized protein</fullName>
    </submittedName>
</protein>
<sequence length="68" mass="7955">MRVRHACGYWTTGNNKEPKKMIRLMMKQKLYLKVLVRGQGYLIRLMIKQLTVDSDESIDEINPTKASD</sequence>